<feature type="repeat" description="TPR" evidence="3">
    <location>
        <begin position="195"/>
        <end position="228"/>
    </location>
</feature>
<dbReference type="Pfam" id="PF14559">
    <property type="entry name" value="TPR_19"/>
    <property type="match status" value="2"/>
</dbReference>
<dbReference type="Proteomes" id="UP000199214">
    <property type="component" value="Unassembled WGS sequence"/>
</dbReference>
<dbReference type="EMBL" id="FNZZ01000001">
    <property type="protein sequence ID" value="SEK53399.1"/>
    <property type="molecule type" value="Genomic_DNA"/>
</dbReference>
<feature type="repeat" description="TPR" evidence="3">
    <location>
        <begin position="626"/>
        <end position="659"/>
    </location>
</feature>
<dbReference type="STRING" id="1855283.SAMN05216382_0594"/>
<keyword evidence="2 3" id="KW-0802">TPR repeat</keyword>
<evidence type="ECO:0000256" key="3">
    <source>
        <dbReference type="PROSITE-ProRule" id="PRU00339"/>
    </source>
</evidence>
<proteinExistence type="predicted"/>
<keyword evidence="5" id="KW-1185">Reference proteome</keyword>
<dbReference type="InterPro" id="IPR051012">
    <property type="entry name" value="CellSynth/LPSAsmb/PSIAsmb"/>
</dbReference>
<sequence>MLEGPATYPLLRGRRQRRSPLRRVVAWSRGRNARIVLGLLVLLALGAGIATLARRADVPDARVSIARGQAALARANYSAARNHFVSATRAEPNNAAAQIALARSYLLLEDGVAAGGAIDRAQSAGAPPSRLHALRAAALLLQGDEDGAIAEADRASGADTAFAQRAKARALAEKGDRAAGAALLEQLTGRFPEDAGAWLDLGRVRLDIGDVGGANVAAQRALSLDPNNLAALVLRGQLVRSQYGLNAALPWFEAALTRDAYYHPALIDEAGTLGDLGRNADSVAAARRALAARPGDPQALYLMAVVAARAGDLSLAGDLLDQSAGGLDGLPGGLLLSGAINYANARYQQAAVKWQALIGAQPMNLVARRLLGAALLRSGDAKAALDALRPAALRLDADSYTLTLVARAFEARGERDWAARFLDRAARPPAIRAVPFGQDDDAGVLAEAMADAPSDPAAAVDNIRGLIERGQFADAIAQSERVARASPGAPPAQLLLGDTLAASGRFAPAASAYARAADLRFDEPVLLRLIEAWSQTGNREGAANALALYLAQNPASVVARRLLANVQLGAGDDRAAIVTLEQLRGQIGDGDALVLAQLARAYTQAGDPRSALPYARAAYRLSPMSAGASDAYGAALFAAGNTDGALQLLTKALKLAPGSAEVRWHYAQALADAGRTAAARQAIAAALKDARFNERAAATRLLAALPR</sequence>
<protein>
    <submittedName>
        <fullName evidence="4">Tetratricopeptide repeat-containing protein</fullName>
    </submittedName>
</protein>
<evidence type="ECO:0000256" key="2">
    <source>
        <dbReference type="ARBA" id="ARBA00022803"/>
    </source>
</evidence>
<name>A0A1H7HT16_9SPHN</name>
<dbReference type="SMART" id="SM00028">
    <property type="entry name" value="TPR"/>
    <property type="match status" value="9"/>
</dbReference>
<dbReference type="Gene3D" id="1.25.40.10">
    <property type="entry name" value="Tetratricopeptide repeat domain"/>
    <property type="match status" value="6"/>
</dbReference>
<evidence type="ECO:0000313" key="5">
    <source>
        <dbReference type="Proteomes" id="UP000199214"/>
    </source>
</evidence>
<dbReference type="OrthoDB" id="7259535at2"/>
<organism evidence="4 5">
    <name type="scientific">Sphingomonas palmae</name>
    <dbReference type="NCBI Taxonomy" id="1855283"/>
    <lineage>
        <taxon>Bacteria</taxon>
        <taxon>Pseudomonadati</taxon>
        <taxon>Pseudomonadota</taxon>
        <taxon>Alphaproteobacteria</taxon>
        <taxon>Sphingomonadales</taxon>
        <taxon>Sphingomonadaceae</taxon>
        <taxon>Sphingomonas</taxon>
    </lineage>
</organism>
<evidence type="ECO:0000256" key="1">
    <source>
        <dbReference type="ARBA" id="ARBA00022737"/>
    </source>
</evidence>
<dbReference type="PROSITE" id="PS50005">
    <property type="entry name" value="TPR"/>
    <property type="match status" value="2"/>
</dbReference>
<dbReference type="InterPro" id="IPR011990">
    <property type="entry name" value="TPR-like_helical_dom_sf"/>
</dbReference>
<accession>A0A1H7HT16</accession>
<dbReference type="Pfam" id="PF13432">
    <property type="entry name" value="TPR_16"/>
    <property type="match status" value="3"/>
</dbReference>
<dbReference type="PANTHER" id="PTHR45586">
    <property type="entry name" value="TPR REPEAT-CONTAINING PROTEIN PA4667"/>
    <property type="match status" value="1"/>
</dbReference>
<keyword evidence="1" id="KW-0677">Repeat</keyword>
<dbReference type="RefSeq" id="WP_093003093.1">
    <property type="nucleotide sequence ID" value="NZ_FNZZ01000001.1"/>
</dbReference>
<dbReference type="SUPFAM" id="SSF48452">
    <property type="entry name" value="TPR-like"/>
    <property type="match status" value="4"/>
</dbReference>
<gene>
    <name evidence="4" type="ORF">SAMN05216382_0594</name>
</gene>
<reference evidence="5" key="1">
    <citation type="submission" date="2016-10" db="EMBL/GenBank/DDBJ databases">
        <authorList>
            <person name="Varghese N."/>
            <person name="Submissions S."/>
        </authorList>
    </citation>
    <scope>NUCLEOTIDE SEQUENCE [LARGE SCALE GENOMIC DNA]</scope>
    <source>
        <strain evidence="5">JS21-1</strain>
    </source>
</reference>
<evidence type="ECO:0000313" key="4">
    <source>
        <dbReference type="EMBL" id="SEK53399.1"/>
    </source>
</evidence>
<dbReference type="InterPro" id="IPR019734">
    <property type="entry name" value="TPR_rpt"/>
</dbReference>
<dbReference type="PANTHER" id="PTHR45586:SF1">
    <property type="entry name" value="LIPOPOLYSACCHARIDE ASSEMBLY PROTEIN B"/>
    <property type="match status" value="1"/>
</dbReference>
<dbReference type="AlphaFoldDB" id="A0A1H7HT16"/>